<name>A0A6N7Z2K7_9PSEU</name>
<reference evidence="5 6" key="1">
    <citation type="submission" date="2019-11" db="EMBL/GenBank/DDBJ databases">
        <title>Draft genome of Amycolatopsis RM579.</title>
        <authorList>
            <person name="Duangmal K."/>
            <person name="Mingma R."/>
        </authorList>
    </citation>
    <scope>NUCLEOTIDE SEQUENCE [LARGE SCALE GENOMIC DNA]</scope>
    <source>
        <strain evidence="5 6">RM579</strain>
    </source>
</reference>
<accession>A0A6N7Z2K7</accession>
<dbReference type="SUPFAM" id="SSF52402">
    <property type="entry name" value="Adenine nucleotide alpha hydrolases-like"/>
    <property type="match status" value="2"/>
</dbReference>
<comment type="caution">
    <text evidence="5">The sequence shown here is derived from an EMBL/GenBank/DDBJ whole genome shotgun (WGS) entry which is preliminary data.</text>
</comment>
<evidence type="ECO:0000256" key="3">
    <source>
        <dbReference type="ARBA" id="ARBA00022840"/>
    </source>
</evidence>
<dbReference type="Pfam" id="PF00582">
    <property type="entry name" value="Usp"/>
    <property type="match status" value="2"/>
</dbReference>
<evidence type="ECO:0000313" key="5">
    <source>
        <dbReference type="EMBL" id="MTD55169.1"/>
    </source>
</evidence>
<dbReference type="InterPro" id="IPR006016">
    <property type="entry name" value="UspA"/>
</dbReference>
<feature type="domain" description="UspA" evidence="4">
    <location>
        <begin position="5"/>
        <end position="140"/>
    </location>
</feature>
<dbReference type="RefSeq" id="WP_154757369.1">
    <property type="nucleotide sequence ID" value="NZ_WMBA01000018.1"/>
</dbReference>
<keyword evidence="3" id="KW-0067">ATP-binding</keyword>
<dbReference type="GO" id="GO:0005524">
    <property type="term" value="F:ATP binding"/>
    <property type="evidence" value="ECO:0007669"/>
    <property type="project" value="UniProtKB-KW"/>
</dbReference>
<dbReference type="PRINTS" id="PR01438">
    <property type="entry name" value="UNVRSLSTRESS"/>
</dbReference>
<evidence type="ECO:0000256" key="2">
    <source>
        <dbReference type="ARBA" id="ARBA00022741"/>
    </source>
</evidence>
<sequence>MSGGIVAGVDGTRASLRAVAFAAEEAVLRHEPLFVVNGFGIPDAFYGDVLPPKGWLDARREESQTVVRDAMAAAGTRYPGMEIVQESSVDAPIPLLLRHSEEARMVVLGSAGRGVLGNLLTGSTASALTAHAKCPVAVVRGGDRPDAPVVVGVDGSRAGEPALALAFEEASLHQVPLVAFHARHDAEPVHGFAEARGAETGVLAEALGGWQEKFPEVTVERVAEKDRPRHRLLEWSRTARLVVVGSRGRGGFAGLLLGSTSQALVQHARCPVLVARTGSTPEHPE</sequence>
<protein>
    <submittedName>
        <fullName evidence="5">Universal stress protein</fullName>
    </submittedName>
</protein>
<dbReference type="PANTHER" id="PTHR46268:SF27">
    <property type="entry name" value="UNIVERSAL STRESS PROTEIN RV2623"/>
    <property type="match status" value="1"/>
</dbReference>
<dbReference type="Gene3D" id="3.40.50.620">
    <property type="entry name" value="HUPs"/>
    <property type="match status" value="2"/>
</dbReference>
<dbReference type="EMBL" id="WMBA01000018">
    <property type="protein sequence ID" value="MTD55169.1"/>
    <property type="molecule type" value="Genomic_DNA"/>
</dbReference>
<organism evidence="5 6">
    <name type="scientific">Amycolatopsis pithecellobii</name>
    <dbReference type="NCBI Taxonomy" id="664692"/>
    <lineage>
        <taxon>Bacteria</taxon>
        <taxon>Bacillati</taxon>
        <taxon>Actinomycetota</taxon>
        <taxon>Actinomycetes</taxon>
        <taxon>Pseudonocardiales</taxon>
        <taxon>Pseudonocardiaceae</taxon>
        <taxon>Amycolatopsis</taxon>
    </lineage>
</organism>
<evidence type="ECO:0000313" key="6">
    <source>
        <dbReference type="Proteomes" id="UP000440096"/>
    </source>
</evidence>
<keyword evidence="2" id="KW-0547">Nucleotide-binding</keyword>
<dbReference type="InterPro" id="IPR014729">
    <property type="entry name" value="Rossmann-like_a/b/a_fold"/>
</dbReference>
<dbReference type="Proteomes" id="UP000440096">
    <property type="component" value="Unassembled WGS sequence"/>
</dbReference>
<dbReference type="PANTHER" id="PTHR46268">
    <property type="entry name" value="STRESS RESPONSE PROTEIN NHAX"/>
    <property type="match status" value="1"/>
</dbReference>
<dbReference type="AlphaFoldDB" id="A0A6N7Z2K7"/>
<dbReference type="OrthoDB" id="3404132at2"/>
<dbReference type="InterPro" id="IPR006015">
    <property type="entry name" value="Universal_stress_UspA"/>
</dbReference>
<comment type="similarity">
    <text evidence="1">Belongs to the universal stress protein A family.</text>
</comment>
<evidence type="ECO:0000259" key="4">
    <source>
        <dbReference type="Pfam" id="PF00582"/>
    </source>
</evidence>
<proteinExistence type="inferred from homology"/>
<keyword evidence="6" id="KW-1185">Reference proteome</keyword>
<gene>
    <name evidence="5" type="ORF">GKO32_14425</name>
</gene>
<feature type="domain" description="UspA" evidence="4">
    <location>
        <begin position="149"/>
        <end position="276"/>
    </location>
</feature>
<evidence type="ECO:0000256" key="1">
    <source>
        <dbReference type="ARBA" id="ARBA00008791"/>
    </source>
</evidence>